<comment type="caution">
    <text evidence="1">The sequence shown here is derived from an EMBL/GenBank/DDBJ whole genome shotgun (WGS) entry which is preliminary data.</text>
</comment>
<gene>
    <name evidence="1" type="ORF">Ctob_016128</name>
</gene>
<dbReference type="EMBL" id="JWZX01000689">
    <property type="protein sequence ID" value="KOO35973.1"/>
    <property type="molecule type" value="Genomic_DNA"/>
</dbReference>
<dbReference type="AlphaFoldDB" id="A0A0M0KC54"/>
<name>A0A0M0KC54_9EUKA</name>
<dbReference type="Proteomes" id="UP000037460">
    <property type="component" value="Unassembled WGS sequence"/>
</dbReference>
<protein>
    <submittedName>
        <fullName evidence="1">Uncharacterized protein</fullName>
    </submittedName>
</protein>
<keyword evidence="2" id="KW-1185">Reference proteome</keyword>
<evidence type="ECO:0000313" key="1">
    <source>
        <dbReference type="EMBL" id="KOO35973.1"/>
    </source>
</evidence>
<accession>A0A0M0KC54</accession>
<proteinExistence type="predicted"/>
<evidence type="ECO:0000313" key="2">
    <source>
        <dbReference type="Proteomes" id="UP000037460"/>
    </source>
</evidence>
<reference evidence="2" key="1">
    <citation type="journal article" date="2015" name="PLoS Genet.">
        <title>Genome Sequence and Transcriptome Analyses of Chrysochromulina tobin: Metabolic Tools for Enhanced Algal Fitness in the Prominent Order Prymnesiales (Haptophyceae).</title>
        <authorList>
            <person name="Hovde B.T."/>
            <person name="Deodato C.R."/>
            <person name="Hunsperger H.M."/>
            <person name="Ryken S.A."/>
            <person name="Yost W."/>
            <person name="Jha R.K."/>
            <person name="Patterson J."/>
            <person name="Monnat R.J. Jr."/>
            <person name="Barlow S.B."/>
            <person name="Starkenburg S.R."/>
            <person name="Cattolico R.A."/>
        </authorList>
    </citation>
    <scope>NUCLEOTIDE SEQUENCE</scope>
    <source>
        <strain evidence="2">CCMP291</strain>
    </source>
</reference>
<sequence length="477" mass="52162">MVLQSALQSLVPATIRGTFDLPTWIDARAQVEEFRRAFEGAQPPEQLEVLHAGLVDARRRLAAGLASSQHDALTVENILLAVDHYEALIPILGQDSAGGRFCAVAPSAAWTEIRTLCARTGIRASEPVVGDLAILAAKLSFLTPRFAGADMQQLSPAERTAKVLDILEDKEQDRQRAKEGVPSGEARLIGYSTAHQAEVYKRLGDPAFTALNKALQGMFDSHEHAHAIIGAIIRSGEAIFMHALCGQKDAVPVIPLVKMIANTLRMHGPTFMGQLAFELCMPAHVVAIADPLRKYPPLKKLWEVFCTGSVSFDLENDLYYAALAFYHNPDAVHEQVHVPADQVYGSVTRNQLLLTRVARDDTGFFALLNFSGQDSFERVLQAAIAYHNEAGLVNIKLTASAKAASAHVFVPLIFDGTAPRIGLPLDECGEAYFGKRRSFISRETDYADAARWAAALFPGRTDVHAFYYFEIETLGLP</sequence>
<organism evidence="1 2">
    <name type="scientific">Chrysochromulina tobinii</name>
    <dbReference type="NCBI Taxonomy" id="1460289"/>
    <lineage>
        <taxon>Eukaryota</taxon>
        <taxon>Haptista</taxon>
        <taxon>Haptophyta</taxon>
        <taxon>Prymnesiophyceae</taxon>
        <taxon>Prymnesiales</taxon>
        <taxon>Chrysochromulinaceae</taxon>
        <taxon>Chrysochromulina</taxon>
    </lineage>
</organism>